<proteinExistence type="predicted"/>
<feature type="transmembrane region" description="Helical" evidence="2">
    <location>
        <begin position="77"/>
        <end position="99"/>
    </location>
</feature>
<reference evidence="3" key="2">
    <citation type="submission" date="2004-02" db="EMBL/GenBank/DDBJ databases">
        <authorList>
            <consortium name="Genoscope"/>
            <consortium name="Whitehead Institute Centre for Genome Research"/>
        </authorList>
    </citation>
    <scope>NUCLEOTIDE SEQUENCE</scope>
</reference>
<dbReference type="EMBL" id="CAAE01015003">
    <property type="protein sequence ID" value="CAG09111.1"/>
    <property type="molecule type" value="Genomic_DNA"/>
</dbReference>
<feature type="region of interest" description="Disordered" evidence="1">
    <location>
        <begin position="1"/>
        <end position="25"/>
    </location>
</feature>
<dbReference type="KEGG" id="tng:GSTEN00030295G001"/>
<keyword evidence="2" id="KW-1133">Transmembrane helix</keyword>
<organism evidence="3">
    <name type="scientific">Tetraodon nigroviridis</name>
    <name type="common">Spotted green pufferfish</name>
    <name type="synonym">Chelonodon nigroviridis</name>
    <dbReference type="NCBI Taxonomy" id="99883"/>
    <lineage>
        <taxon>Eukaryota</taxon>
        <taxon>Metazoa</taxon>
        <taxon>Chordata</taxon>
        <taxon>Craniata</taxon>
        <taxon>Vertebrata</taxon>
        <taxon>Euteleostomi</taxon>
        <taxon>Actinopterygii</taxon>
        <taxon>Neopterygii</taxon>
        <taxon>Teleostei</taxon>
        <taxon>Neoteleostei</taxon>
        <taxon>Acanthomorphata</taxon>
        <taxon>Eupercaria</taxon>
        <taxon>Tetraodontiformes</taxon>
        <taxon>Tetradontoidea</taxon>
        <taxon>Tetraodontidae</taxon>
        <taxon>Tetraodon</taxon>
    </lineage>
</organism>
<evidence type="ECO:0000256" key="1">
    <source>
        <dbReference type="SAM" id="MobiDB-lite"/>
    </source>
</evidence>
<keyword evidence="2" id="KW-0472">Membrane</keyword>
<evidence type="ECO:0000313" key="3">
    <source>
        <dbReference type="EMBL" id="CAG09111.1"/>
    </source>
</evidence>
<gene>
    <name evidence="3" type="ORF">GSTENG00030295001</name>
</gene>
<evidence type="ECO:0000256" key="2">
    <source>
        <dbReference type="SAM" id="Phobius"/>
    </source>
</evidence>
<protein>
    <submittedName>
        <fullName evidence="3">(spotted green pufferfish) hypothetical protein</fullName>
    </submittedName>
</protein>
<reference evidence="3" key="1">
    <citation type="journal article" date="2004" name="Nature">
        <title>Genome duplication in the teleost fish Tetraodon nigroviridis reveals the early vertebrate proto-karyotype.</title>
        <authorList>
            <person name="Jaillon O."/>
            <person name="Aury J.-M."/>
            <person name="Brunet F."/>
            <person name="Petit J.-L."/>
            <person name="Stange-Thomann N."/>
            <person name="Mauceli E."/>
            <person name="Bouneau L."/>
            <person name="Fischer C."/>
            <person name="Ozouf-Costaz C."/>
            <person name="Bernot A."/>
            <person name="Nicaud S."/>
            <person name="Jaffe D."/>
            <person name="Fisher S."/>
            <person name="Lutfalla G."/>
            <person name="Dossat C."/>
            <person name="Segurens B."/>
            <person name="Dasilva C."/>
            <person name="Salanoubat M."/>
            <person name="Levy M."/>
            <person name="Boudet N."/>
            <person name="Castellano S."/>
            <person name="Anthouard V."/>
            <person name="Jubin C."/>
            <person name="Castelli V."/>
            <person name="Katinka M."/>
            <person name="Vacherie B."/>
            <person name="Biemont C."/>
            <person name="Skalli Z."/>
            <person name="Cattolico L."/>
            <person name="Poulain J."/>
            <person name="De Berardinis V."/>
            <person name="Cruaud C."/>
            <person name="Duprat S."/>
            <person name="Brottier P."/>
            <person name="Coutanceau J.-P."/>
            <person name="Gouzy J."/>
            <person name="Parra G."/>
            <person name="Lardier G."/>
            <person name="Chapple C."/>
            <person name="McKernan K.J."/>
            <person name="McEwan P."/>
            <person name="Bosak S."/>
            <person name="Kellis M."/>
            <person name="Volff J.-N."/>
            <person name="Guigo R."/>
            <person name="Zody M.C."/>
            <person name="Mesirov J."/>
            <person name="Lindblad-Toh K."/>
            <person name="Birren B."/>
            <person name="Nusbaum C."/>
            <person name="Kahn D."/>
            <person name="Robinson-Rechavi M."/>
            <person name="Laudet V."/>
            <person name="Schachter V."/>
            <person name="Quetier F."/>
            <person name="Saurin W."/>
            <person name="Scarpelli C."/>
            <person name="Wincker P."/>
            <person name="Lander E.S."/>
            <person name="Weissenbach J."/>
            <person name="Roest Crollius H."/>
        </authorList>
    </citation>
    <scope>NUCLEOTIDE SEQUENCE [LARGE SCALE GENOMIC DNA]</scope>
</reference>
<feature type="compositionally biased region" description="Polar residues" evidence="1">
    <location>
        <begin position="1"/>
        <end position="14"/>
    </location>
</feature>
<sequence>MQSEDSATCTTFSDQRSENDDESCPCDACVQTKQATRPAFPTEVLNDEPSITDIDLKNVLESTSEARKPAPRPGGDMARLLVAVNSVILLLFGSDMFLVGASEYQRNTRIYASIQINK</sequence>
<name>Q4RR71_TETNG</name>
<dbReference type="AlphaFoldDB" id="Q4RR71"/>
<dbReference type="OrthoDB" id="1738954at2759"/>
<keyword evidence="2" id="KW-0812">Transmembrane</keyword>
<comment type="caution">
    <text evidence="3">The sequence shown here is derived from an EMBL/GenBank/DDBJ whole genome shotgun (WGS) entry which is preliminary data.</text>
</comment>
<accession>Q4RR71</accession>